<feature type="transmembrane region" description="Helical" evidence="4">
    <location>
        <begin position="27"/>
        <end position="44"/>
    </location>
</feature>
<dbReference type="PROSITE" id="PS50109">
    <property type="entry name" value="HIS_KIN"/>
    <property type="match status" value="1"/>
</dbReference>
<dbReference type="AlphaFoldDB" id="A0A809QX63"/>
<dbReference type="SMART" id="SM00388">
    <property type="entry name" value="HisKA"/>
    <property type="match status" value="1"/>
</dbReference>
<dbReference type="Proteomes" id="UP000662914">
    <property type="component" value="Chromosome"/>
</dbReference>
<dbReference type="InterPro" id="IPR036097">
    <property type="entry name" value="HisK_dim/P_sf"/>
</dbReference>
<dbReference type="PRINTS" id="PR00344">
    <property type="entry name" value="BCTRLSENSOR"/>
</dbReference>
<reference evidence="6" key="1">
    <citation type="journal article" name="DNA Res.">
        <title>The physiological potential of anammox bacteria as revealed by their core genome structure.</title>
        <authorList>
            <person name="Okubo T."/>
            <person name="Toyoda A."/>
            <person name="Fukuhara K."/>
            <person name="Uchiyama I."/>
            <person name="Harigaya Y."/>
            <person name="Kuroiwa M."/>
            <person name="Suzuki T."/>
            <person name="Murakami Y."/>
            <person name="Suwa Y."/>
            <person name="Takami H."/>
        </authorList>
    </citation>
    <scope>NUCLEOTIDE SEQUENCE</scope>
    <source>
        <strain evidence="6">317325-3</strain>
    </source>
</reference>
<keyword evidence="3" id="KW-0597">Phosphoprotein</keyword>
<feature type="transmembrane region" description="Helical" evidence="4">
    <location>
        <begin position="56"/>
        <end position="73"/>
    </location>
</feature>
<keyword evidence="4" id="KW-0472">Membrane</keyword>
<gene>
    <name evidence="6" type="ORF">DSYM_07020</name>
</gene>
<dbReference type="InterPro" id="IPR003594">
    <property type="entry name" value="HATPase_dom"/>
</dbReference>
<feature type="transmembrane region" description="Helical" evidence="4">
    <location>
        <begin position="109"/>
        <end position="125"/>
    </location>
</feature>
<dbReference type="EMBL" id="AP021857">
    <property type="protein sequence ID" value="BBO20003.1"/>
    <property type="molecule type" value="Genomic_DNA"/>
</dbReference>
<sequence>MTPGRPELPYTAGRPVSVWTSLHYFNIYRLIVASTFLLAVAFYPRSSGLGSQNLPLFVWTNLAYWLLAIFFYGALQRLRLGFNKLLTLQVSADILAITLMMYASGGEKSGLAVMLLVVLAGAGLVGQGRLSLFYAALTTVAVLVEQGLRVLETGADLADFVQTGILCTGFFATAISARLLARRVIANEDLARQRGIDLANQLSVSERVIRDMQDGVMVVDSGEMVRQWNPQAEALLVAHAPAKPDLASFSATLTEQYRNFKTDPKARVASLRVPGSGAHLRARFVQAGDSGDVLIYLEDMGRIQQQAQQIKLAALGRLTANIAHEIRNPLSAISHAAELLREEKRADDQARLSRIINDNAQRLERLVRDVLELGRRDRTVPEPIRLAGFLENFLDELAMHEQMDRAVFSLAADAEAVLFFDRTHLNQVMWNLLSNARRYCSNTPGAVKIEVPRPSSSGSVELHVVDDGPGIAEETGGKVFEPFFTTHSKGTGLGLYIARELCEANDAMLEWLGNGPGAHFRIIGRNQQWQENRNTGDRQA</sequence>
<evidence type="ECO:0000256" key="4">
    <source>
        <dbReference type="SAM" id="Phobius"/>
    </source>
</evidence>
<name>A0A809QX63_9PROT</name>
<dbReference type="Gene3D" id="3.30.565.10">
    <property type="entry name" value="Histidine kinase-like ATPase, C-terminal domain"/>
    <property type="match status" value="1"/>
</dbReference>
<evidence type="ECO:0000259" key="5">
    <source>
        <dbReference type="PROSITE" id="PS50109"/>
    </source>
</evidence>
<dbReference type="Pfam" id="PF25323">
    <property type="entry name" value="6TM_PilS"/>
    <property type="match status" value="1"/>
</dbReference>
<keyword evidence="6" id="KW-0418">Kinase</keyword>
<dbReference type="Gene3D" id="1.10.287.130">
    <property type="match status" value="1"/>
</dbReference>
<dbReference type="InterPro" id="IPR005467">
    <property type="entry name" value="His_kinase_dom"/>
</dbReference>
<accession>A0A809QX63</accession>
<dbReference type="EC" id="2.7.13.3" evidence="2"/>
<feature type="domain" description="Histidine kinase" evidence="5">
    <location>
        <begin position="321"/>
        <end position="522"/>
    </location>
</feature>
<dbReference type="KEGG" id="ddz:DSYM_07020"/>
<organism evidence="6 7">
    <name type="scientific">Candidatus Desulfobacillus denitrificans</name>
    <dbReference type="NCBI Taxonomy" id="2608985"/>
    <lineage>
        <taxon>Bacteria</taxon>
        <taxon>Pseudomonadati</taxon>
        <taxon>Pseudomonadota</taxon>
        <taxon>Betaproteobacteria</taxon>
        <taxon>Candidatus Desulfobacillus</taxon>
    </lineage>
</organism>
<dbReference type="InterPro" id="IPR004358">
    <property type="entry name" value="Sig_transdc_His_kin-like_C"/>
</dbReference>
<proteinExistence type="predicted"/>
<keyword evidence="4" id="KW-0812">Transmembrane</keyword>
<evidence type="ECO:0000256" key="1">
    <source>
        <dbReference type="ARBA" id="ARBA00000085"/>
    </source>
</evidence>
<keyword evidence="6" id="KW-0808">Transferase</keyword>
<dbReference type="InterPro" id="IPR003661">
    <property type="entry name" value="HisK_dim/P_dom"/>
</dbReference>
<evidence type="ECO:0000313" key="6">
    <source>
        <dbReference type="EMBL" id="BBO20003.1"/>
    </source>
</evidence>
<dbReference type="SUPFAM" id="SSF55874">
    <property type="entry name" value="ATPase domain of HSP90 chaperone/DNA topoisomerase II/histidine kinase"/>
    <property type="match status" value="1"/>
</dbReference>
<dbReference type="InterPro" id="IPR036890">
    <property type="entry name" value="HATPase_C_sf"/>
</dbReference>
<protein>
    <recommendedName>
        <fullName evidence="2">histidine kinase</fullName>
        <ecNumber evidence="2">2.7.13.3</ecNumber>
    </recommendedName>
</protein>
<dbReference type="CDD" id="cd00082">
    <property type="entry name" value="HisKA"/>
    <property type="match status" value="1"/>
</dbReference>
<dbReference type="SMART" id="SM00387">
    <property type="entry name" value="HATPase_c"/>
    <property type="match status" value="1"/>
</dbReference>
<evidence type="ECO:0000313" key="7">
    <source>
        <dbReference type="Proteomes" id="UP000662914"/>
    </source>
</evidence>
<dbReference type="GO" id="GO:0000155">
    <property type="term" value="F:phosphorelay sensor kinase activity"/>
    <property type="evidence" value="ECO:0007669"/>
    <property type="project" value="InterPro"/>
</dbReference>
<evidence type="ECO:0000256" key="2">
    <source>
        <dbReference type="ARBA" id="ARBA00012438"/>
    </source>
</evidence>
<dbReference type="Pfam" id="PF00512">
    <property type="entry name" value="HisKA"/>
    <property type="match status" value="1"/>
</dbReference>
<dbReference type="Pfam" id="PF13188">
    <property type="entry name" value="PAS_8"/>
    <property type="match status" value="1"/>
</dbReference>
<evidence type="ECO:0000256" key="3">
    <source>
        <dbReference type="ARBA" id="ARBA00022553"/>
    </source>
</evidence>
<dbReference type="SUPFAM" id="SSF47384">
    <property type="entry name" value="Homodimeric domain of signal transducing histidine kinase"/>
    <property type="match status" value="1"/>
</dbReference>
<dbReference type="PANTHER" id="PTHR43065">
    <property type="entry name" value="SENSOR HISTIDINE KINASE"/>
    <property type="match status" value="1"/>
</dbReference>
<dbReference type="Pfam" id="PF02518">
    <property type="entry name" value="HATPase_c"/>
    <property type="match status" value="1"/>
</dbReference>
<comment type="catalytic activity">
    <reaction evidence="1">
        <text>ATP + protein L-histidine = ADP + protein N-phospho-L-histidine.</text>
        <dbReference type="EC" id="2.7.13.3"/>
    </reaction>
</comment>
<dbReference type="PANTHER" id="PTHR43065:SF52">
    <property type="entry name" value="SENSOR PROTEIN KINASE PILS"/>
    <property type="match status" value="1"/>
</dbReference>
<dbReference type="InterPro" id="IPR000014">
    <property type="entry name" value="PAS"/>
</dbReference>
<keyword evidence="4" id="KW-1133">Transmembrane helix</keyword>